<keyword evidence="1" id="KW-1133">Transmembrane helix</keyword>
<accession>A0A9D1KW60</accession>
<feature type="transmembrane region" description="Helical" evidence="1">
    <location>
        <begin position="12"/>
        <end position="32"/>
    </location>
</feature>
<reference evidence="2" key="2">
    <citation type="journal article" date="2021" name="PeerJ">
        <title>Extensive microbial diversity within the chicken gut microbiome revealed by metagenomics and culture.</title>
        <authorList>
            <person name="Gilroy R."/>
            <person name="Ravi A."/>
            <person name="Getino M."/>
            <person name="Pursley I."/>
            <person name="Horton D.L."/>
            <person name="Alikhan N.F."/>
            <person name="Baker D."/>
            <person name="Gharbi K."/>
            <person name="Hall N."/>
            <person name="Watson M."/>
            <person name="Adriaenssens E.M."/>
            <person name="Foster-Nyarko E."/>
            <person name="Jarju S."/>
            <person name="Secka A."/>
            <person name="Antonio M."/>
            <person name="Oren A."/>
            <person name="Chaudhuri R.R."/>
            <person name="La Ragione R."/>
            <person name="Hildebrand F."/>
            <person name="Pallen M.J."/>
        </authorList>
    </citation>
    <scope>NUCLEOTIDE SEQUENCE</scope>
    <source>
        <strain evidence="2">CHK187-14744</strain>
    </source>
</reference>
<keyword evidence="1" id="KW-0472">Membrane</keyword>
<organism evidence="2 3">
    <name type="scientific">Candidatus Onthocola gallistercoris</name>
    <dbReference type="NCBI Taxonomy" id="2840876"/>
    <lineage>
        <taxon>Bacteria</taxon>
        <taxon>Bacillati</taxon>
        <taxon>Bacillota</taxon>
        <taxon>Bacilli</taxon>
        <taxon>Candidatus Onthocola</taxon>
    </lineage>
</organism>
<evidence type="ECO:0000313" key="3">
    <source>
        <dbReference type="Proteomes" id="UP000824164"/>
    </source>
</evidence>
<reference evidence="2" key="1">
    <citation type="submission" date="2020-10" db="EMBL/GenBank/DDBJ databases">
        <authorList>
            <person name="Gilroy R."/>
        </authorList>
    </citation>
    <scope>NUCLEOTIDE SEQUENCE</scope>
    <source>
        <strain evidence="2">CHK187-14744</strain>
    </source>
</reference>
<comment type="caution">
    <text evidence="2">The sequence shown here is derived from an EMBL/GenBank/DDBJ whole genome shotgun (WGS) entry which is preliminary data.</text>
</comment>
<proteinExistence type="predicted"/>
<evidence type="ECO:0000256" key="1">
    <source>
        <dbReference type="SAM" id="Phobius"/>
    </source>
</evidence>
<dbReference type="AlphaFoldDB" id="A0A9D1KW60"/>
<gene>
    <name evidence="2" type="ORF">IAB63_02180</name>
</gene>
<dbReference type="EMBL" id="DVLT01000014">
    <property type="protein sequence ID" value="HIU02042.1"/>
    <property type="molecule type" value="Genomic_DNA"/>
</dbReference>
<dbReference type="Proteomes" id="UP000824164">
    <property type="component" value="Unassembled WGS sequence"/>
</dbReference>
<keyword evidence="1" id="KW-0812">Transmembrane</keyword>
<sequence>MTKERKWMRIFKILSGILMTGTVIYMLTYLILDLCMPFSAISETGDAVFYIRFWAHQAVSIIQGVGLNLYFYGNVTLLILFGKEWTALLPYRKTAQYLVRTKREFHRYGRYP</sequence>
<evidence type="ECO:0000313" key="2">
    <source>
        <dbReference type="EMBL" id="HIU02042.1"/>
    </source>
</evidence>
<name>A0A9D1KW60_9FIRM</name>
<protein>
    <submittedName>
        <fullName evidence="2">Uncharacterized protein</fullName>
    </submittedName>
</protein>